<dbReference type="AlphaFoldDB" id="A0A2K3MNF6"/>
<dbReference type="InterPro" id="IPR026960">
    <property type="entry name" value="RVT-Znf"/>
</dbReference>
<evidence type="ECO:0000313" key="3">
    <source>
        <dbReference type="Proteomes" id="UP000236291"/>
    </source>
</evidence>
<comment type="caution">
    <text evidence="2">The sequence shown here is derived from an EMBL/GenBank/DDBJ whole genome shotgun (WGS) entry which is preliminary data.</text>
</comment>
<evidence type="ECO:0000259" key="1">
    <source>
        <dbReference type="Pfam" id="PF13966"/>
    </source>
</evidence>
<evidence type="ECO:0000313" key="2">
    <source>
        <dbReference type="EMBL" id="PNX92316.1"/>
    </source>
</evidence>
<dbReference type="Proteomes" id="UP000236291">
    <property type="component" value="Unassembled WGS sequence"/>
</dbReference>
<keyword evidence="2" id="KW-0675">Receptor</keyword>
<reference evidence="2 3" key="2">
    <citation type="journal article" date="2017" name="Front. Plant Sci.">
        <title>Gene Classification and Mining of Molecular Markers Useful in Red Clover (Trifolium pratense) Breeding.</title>
        <authorList>
            <person name="Istvanek J."/>
            <person name="Dluhosova J."/>
            <person name="Dluhos P."/>
            <person name="Patkova L."/>
            <person name="Nedelnik J."/>
            <person name="Repkova J."/>
        </authorList>
    </citation>
    <scope>NUCLEOTIDE SEQUENCE [LARGE SCALE GENOMIC DNA]</scope>
    <source>
        <strain evidence="3">cv. Tatra</strain>
        <tissue evidence="2">Young leaves</tissue>
    </source>
</reference>
<feature type="domain" description="Reverse transcriptase zinc-binding" evidence="1">
    <location>
        <begin position="11"/>
        <end position="61"/>
    </location>
</feature>
<accession>A0A2K3MNF6</accession>
<name>A0A2K3MNF6_TRIPR</name>
<organism evidence="2 3">
    <name type="scientific">Trifolium pratense</name>
    <name type="common">Red clover</name>
    <dbReference type="NCBI Taxonomy" id="57577"/>
    <lineage>
        <taxon>Eukaryota</taxon>
        <taxon>Viridiplantae</taxon>
        <taxon>Streptophyta</taxon>
        <taxon>Embryophyta</taxon>
        <taxon>Tracheophyta</taxon>
        <taxon>Spermatophyta</taxon>
        <taxon>Magnoliopsida</taxon>
        <taxon>eudicotyledons</taxon>
        <taxon>Gunneridae</taxon>
        <taxon>Pentapetalae</taxon>
        <taxon>rosids</taxon>
        <taxon>fabids</taxon>
        <taxon>Fabales</taxon>
        <taxon>Fabaceae</taxon>
        <taxon>Papilionoideae</taxon>
        <taxon>50 kb inversion clade</taxon>
        <taxon>NPAAA clade</taxon>
        <taxon>Hologalegina</taxon>
        <taxon>IRL clade</taxon>
        <taxon>Trifolieae</taxon>
        <taxon>Trifolium</taxon>
    </lineage>
</organism>
<dbReference type="EMBL" id="ASHM01010479">
    <property type="protein sequence ID" value="PNX92316.1"/>
    <property type="molecule type" value="Genomic_DNA"/>
</dbReference>
<dbReference type="Pfam" id="PF13966">
    <property type="entry name" value="zf-RVT"/>
    <property type="match status" value="1"/>
</dbReference>
<protein>
    <submittedName>
        <fullName evidence="2">Glutamate-gated kainate-type ion channel receptor subunit GluR8</fullName>
    </submittedName>
</protein>
<proteinExistence type="predicted"/>
<gene>
    <name evidence="2" type="ORF">L195_g015450</name>
</gene>
<sequence>MGRLACGGGRTSLLAWRLLRDRLPTKSNLVTRGILSPAAHFCVSGCGEVESTHHLFLSCSTFGSLMALVYTWIDISPTDSISIRDHFVQFTSSTGGSKARRSSG</sequence>
<reference evidence="2 3" key="1">
    <citation type="journal article" date="2014" name="Am. J. Bot.">
        <title>Genome assembly and annotation for red clover (Trifolium pratense; Fabaceae).</title>
        <authorList>
            <person name="Istvanek J."/>
            <person name="Jaros M."/>
            <person name="Krenek A."/>
            <person name="Repkova J."/>
        </authorList>
    </citation>
    <scope>NUCLEOTIDE SEQUENCE [LARGE SCALE GENOMIC DNA]</scope>
    <source>
        <strain evidence="3">cv. Tatra</strain>
        <tissue evidence="2">Young leaves</tissue>
    </source>
</reference>